<dbReference type="GO" id="GO:0006637">
    <property type="term" value="P:acyl-CoA metabolic process"/>
    <property type="evidence" value="ECO:0007669"/>
    <property type="project" value="InterPro"/>
</dbReference>
<dbReference type="Pfam" id="PF08840">
    <property type="entry name" value="BAAT_C"/>
    <property type="match status" value="1"/>
</dbReference>
<organism evidence="5 6">
    <name type="scientific">Stylophora pistillata</name>
    <name type="common">Smooth cauliflower coral</name>
    <dbReference type="NCBI Taxonomy" id="50429"/>
    <lineage>
        <taxon>Eukaryota</taxon>
        <taxon>Metazoa</taxon>
        <taxon>Cnidaria</taxon>
        <taxon>Anthozoa</taxon>
        <taxon>Hexacorallia</taxon>
        <taxon>Scleractinia</taxon>
        <taxon>Astrocoeniina</taxon>
        <taxon>Pocilloporidae</taxon>
        <taxon>Stylophora</taxon>
    </lineage>
</organism>
<dbReference type="PIRSF" id="PIRSF016521">
    <property type="entry name" value="Acyl-CoA_hydro"/>
    <property type="match status" value="1"/>
</dbReference>
<dbReference type="EMBL" id="LSMT01000006">
    <property type="protein sequence ID" value="PFX34093.1"/>
    <property type="molecule type" value="Genomic_DNA"/>
</dbReference>
<feature type="domain" description="BAAT/Acyl-CoA thioester hydrolase C-terminal" evidence="4">
    <location>
        <begin position="249"/>
        <end position="457"/>
    </location>
</feature>
<dbReference type="GO" id="GO:0006631">
    <property type="term" value="P:fatty acid metabolic process"/>
    <property type="evidence" value="ECO:0007669"/>
    <property type="project" value="TreeGrafter"/>
</dbReference>
<dbReference type="Proteomes" id="UP000225706">
    <property type="component" value="Unassembled WGS sequence"/>
</dbReference>
<feature type="active site" description="Charge relay system" evidence="2">
    <location>
        <position position="372"/>
    </location>
</feature>
<dbReference type="InterPro" id="IPR042490">
    <property type="entry name" value="Thio_Ohase/BAAT_N"/>
</dbReference>
<dbReference type="STRING" id="50429.A0A2B4SYB1"/>
<sequence length="466" mass="51613">MENLNSLEISPQPENITQTEDLDAFDSNIVECQSKLNPHFLVNPMQSLIDEKISIVVKGLTPGQRITLKAKLTGDSKEEFESSGHFIADGAGSVCTAETPSLSGTYTGVDSMGLLWSMKLLPGQRKGQRLSKKNVTKPYYIHLLLFNGHVEDCTGNEVRKDLQPICSVTFERWYMSEGVRRIPVRNGRLRGTLFLPPGKGPFPGIIDLFGTIGGLVEFKASLLASHGFAALALAYFAYDDLPKVATELELDYFFEACDWMLAHPDVMSRGLGVMGVSKGSELALILAAHRKEVTAVVGVSPAHALIAFPLKCRGEPLAFLKFKPDLVKLSENGAMIFKESYPPDMTDGPGRAATIEVEKIQGDILLICGADDQNWKAQEMAGKIRSRLRKYGKESRCTIHSYPGTGHLIEPPYTPTCHLSYHKSFRMCCEWGGEPRQQAFAQEDSWKHILNFFADNLSLKNKKSRL</sequence>
<dbReference type="SUPFAM" id="SSF53474">
    <property type="entry name" value="alpha/beta-Hydrolases"/>
    <property type="match status" value="1"/>
</dbReference>
<dbReference type="Pfam" id="PF04775">
    <property type="entry name" value="Bile_Hydr_Trans"/>
    <property type="match status" value="1"/>
</dbReference>
<dbReference type="InterPro" id="IPR014940">
    <property type="entry name" value="BAAT_C"/>
</dbReference>
<evidence type="ECO:0000259" key="4">
    <source>
        <dbReference type="Pfam" id="PF08840"/>
    </source>
</evidence>
<dbReference type="Gene3D" id="2.60.40.2240">
    <property type="entry name" value="Acyl-CoA thioester hydrolase/BAAT N-terminal domain"/>
    <property type="match status" value="1"/>
</dbReference>
<keyword evidence="6" id="KW-1185">Reference proteome</keyword>
<keyword evidence="5" id="KW-0012">Acyltransferase</keyword>
<protein>
    <submittedName>
        <fullName evidence="5">Acyl-coenzyme A amino acid N-acyltransferase 2</fullName>
    </submittedName>
</protein>
<evidence type="ECO:0000256" key="1">
    <source>
        <dbReference type="ARBA" id="ARBA00006538"/>
    </source>
</evidence>
<dbReference type="AlphaFoldDB" id="A0A2B4SYB1"/>
<comment type="similarity">
    <text evidence="1">Belongs to the C/M/P thioester hydrolase family.</text>
</comment>
<dbReference type="InterPro" id="IPR006862">
    <property type="entry name" value="Thio_Ohase/aa_AcTrfase"/>
</dbReference>
<reference evidence="6" key="1">
    <citation type="journal article" date="2017" name="bioRxiv">
        <title>Comparative analysis of the genomes of Stylophora pistillata and Acropora digitifera provides evidence for extensive differences between species of corals.</title>
        <authorList>
            <person name="Voolstra C.R."/>
            <person name="Li Y."/>
            <person name="Liew Y.J."/>
            <person name="Baumgarten S."/>
            <person name="Zoccola D."/>
            <person name="Flot J.-F."/>
            <person name="Tambutte S."/>
            <person name="Allemand D."/>
            <person name="Aranda M."/>
        </authorList>
    </citation>
    <scope>NUCLEOTIDE SEQUENCE [LARGE SCALE GENOMIC DNA]</scope>
</reference>
<accession>A0A2B4SYB1</accession>
<dbReference type="InterPro" id="IPR016662">
    <property type="entry name" value="Acyl-CoA_thioEstase_long-chain"/>
</dbReference>
<feature type="active site" description="Charge relay system" evidence="2">
    <location>
        <position position="277"/>
    </location>
</feature>
<evidence type="ECO:0000256" key="2">
    <source>
        <dbReference type="PIRSR" id="PIRSR016521-1"/>
    </source>
</evidence>
<dbReference type="InterPro" id="IPR029058">
    <property type="entry name" value="AB_hydrolase_fold"/>
</dbReference>
<dbReference type="FunFam" id="3.40.50.1820:FF:000024">
    <property type="entry name" value="acyl-coenzyme A thioesterase 4"/>
    <property type="match status" value="1"/>
</dbReference>
<dbReference type="GO" id="GO:0016746">
    <property type="term" value="F:acyltransferase activity"/>
    <property type="evidence" value="ECO:0007669"/>
    <property type="project" value="UniProtKB-KW"/>
</dbReference>
<dbReference type="PANTHER" id="PTHR10824">
    <property type="entry name" value="ACYL-COENZYME A THIOESTERASE-RELATED"/>
    <property type="match status" value="1"/>
</dbReference>
<dbReference type="PANTHER" id="PTHR10824:SF4">
    <property type="entry name" value="ACYL-COENZYME A THIOESTERASE 1-LIKE"/>
    <property type="match status" value="1"/>
</dbReference>
<dbReference type="Gene3D" id="3.40.50.1820">
    <property type="entry name" value="alpha/beta hydrolase"/>
    <property type="match status" value="1"/>
</dbReference>
<evidence type="ECO:0000313" key="5">
    <source>
        <dbReference type="EMBL" id="PFX34093.1"/>
    </source>
</evidence>
<proteinExistence type="inferred from homology"/>
<keyword evidence="5" id="KW-0808">Transferase</keyword>
<evidence type="ECO:0000313" key="6">
    <source>
        <dbReference type="Proteomes" id="UP000225706"/>
    </source>
</evidence>
<feature type="active site" description="Charge relay system" evidence="2">
    <location>
        <position position="407"/>
    </location>
</feature>
<comment type="caution">
    <text evidence="5">The sequence shown here is derived from an EMBL/GenBank/DDBJ whole genome shotgun (WGS) entry which is preliminary data.</text>
</comment>
<name>A0A2B4SYB1_STYPI</name>
<gene>
    <name evidence="5" type="primary">Acnat2</name>
    <name evidence="5" type="ORF">AWC38_SpisGene922</name>
</gene>
<dbReference type="GO" id="GO:0047617">
    <property type="term" value="F:fatty acyl-CoA hydrolase activity"/>
    <property type="evidence" value="ECO:0007669"/>
    <property type="project" value="TreeGrafter"/>
</dbReference>
<dbReference type="OrthoDB" id="6347013at2759"/>
<evidence type="ECO:0000259" key="3">
    <source>
        <dbReference type="Pfam" id="PF04775"/>
    </source>
</evidence>
<feature type="domain" description="Acyl-CoA thioester hydrolase/bile acid-CoA amino acid N-acetyltransferase" evidence="3">
    <location>
        <begin position="50"/>
        <end position="185"/>
    </location>
</feature>